<dbReference type="KEGG" id="aber:BSR55_09540"/>
<sequence length="181" mass="22225">MDDKKIYKILQHWFPELKQRDIPKKKYRKSFEEFLNWMAAEKFGGRFRAYLMKIDRMEFHENQIERSAVFHEYAVDGLGIQSTIRQRAQPLFDHYELHKDVIGRYYNVQDQVYDIVFEEILTEAKQHQHELLLIYAEDYYWLIVPNHEHKIEKFCKHFNKQFHDEDVSIEHYALFDCSRST</sequence>
<dbReference type="RefSeq" id="WP_004830964.1">
    <property type="nucleotide sequence ID" value="NZ_BKEF01000002.1"/>
</dbReference>
<proteinExistence type="predicted"/>
<gene>
    <name evidence="1" type="ORF">I9054_011800</name>
</gene>
<evidence type="ECO:0000313" key="2">
    <source>
        <dbReference type="Proteomes" id="UP000644140"/>
    </source>
</evidence>
<dbReference type="AlphaFoldDB" id="A0A8I1DFM5"/>
<dbReference type="Proteomes" id="UP000644140">
    <property type="component" value="Chromosome"/>
</dbReference>
<reference evidence="1" key="1">
    <citation type="submission" date="2022-02" db="EMBL/GenBank/DDBJ databases">
        <title>Characterization of Tn125 harboring carbapenem-resistant Acinetobacter bereziniae clinical isolates.</title>
        <authorList>
            <person name="Wong N.-K."/>
            <person name="Pan Q."/>
        </authorList>
    </citation>
    <scope>NUCLEOTIDE SEQUENCE</scope>
    <source>
        <strain evidence="1">GD03393</strain>
    </source>
</reference>
<dbReference type="EMBL" id="CP092085">
    <property type="protein sequence ID" value="UUN96070.1"/>
    <property type="molecule type" value="Genomic_DNA"/>
</dbReference>
<evidence type="ECO:0000313" key="1">
    <source>
        <dbReference type="EMBL" id="UUN96070.1"/>
    </source>
</evidence>
<organism evidence="1 2">
    <name type="scientific">Acinetobacter bereziniae</name>
    <name type="common">Acinetobacter genomosp. 10</name>
    <dbReference type="NCBI Taxonomy" id="106648"/>
    <lineage>
        <taxon>Bacteria</taxon>
        <taxon>Pseudomonadati</taxon>
        <taxon>Pseudomonadota</taxon>
        <taxon>Gammaproteobacteria</taxon>
        <taxon>Moraxellales</taxon>
        <taxon>Moraxellaceae</taxon>
        <taxon>Acinetobacter</taxon>
    </lineage>
</organism>
<protein>
    <submittedName>
        <fullName evidence="1">Uncharacterized protein</fullName>
    </submittedName>
</protein>
<accession>A0A8I1DFM5</accession>
<name>A0A8I1DFM5_ACIBZ</name>